<dbReference type="AlphaFoldDB" id="U9U2W2"/>
<accession>U9U2W2</accession>
<proteinExistence type="predicted"/>
<protein>
    <submittedName>
        <fullName evidence="2">Uncharacterized protein</fullName>
    </submittedName>
</protein>
<gene>
    <name evidence="2" type="ORF">GLOINDRAFT_24633</name>
</gene>
<sequence>MFTRLYHVLLCFDVHHNSYHQIRSDESEDPTSTSANSREHGVFEIRRNT</sequence>
<feature type="compositionally biased region" description="Basic and acidic residues" evidence="1">
    <location>
        <begin position="37"/>
        <end position="49"/>
    </location>
</feature>
<name>U9U2W2_RHIID</name>
<feature type="region of interest" description="Disordered" evidence="1">
    <location>
        <begin position="22"/>
        <end position="49"/>
    </location>
</feature>
<reference evidence="2" key="1">
    <citation type="submission" date="2013-07" db="EMBL/GenBank/DDBJ databases">
        <title>The genome of an arbuscular mycorrhizal fungus provides insights into the evolution of the oldest plant symbiosis.</title>
        <authorList>
            <consortium name="DOE Joint Genome Institute"/>
            <person name="Tisserant E."/>
            <person name="Malbreil M."/>
            <person name="Kuo A."/>
            <person name="Kohler A."/>
            <person name="Symeonidi A."/>
            <person name="Balestrini R."/>
            <person name="Charron P."/>
            <person name="Duensing N."/>
            <person name="Frei-dit-Frey N."/>
            <person name="Gianinazzi-Pearson V."/>
            <person name="Gilbert B."/>
            <person name="Handa Y."/>
            <person name="Hijri M."/>
            <person name="Kaul R."/>
            <person name="Kawaguchi M."/>
            <person name="Krajinski F."/>
            <person name="Lammers P."/>
            <person name="Lapierre D."/>
            <person name="Masclaux F.G."/>
            <person name="Murat C."/>
            <person name="Morin E."/>
            <person name="Ndikumana S."/>
            <person name="Pagni M."/>
            <person name="Petitpierre D."/>
            <person name="Requena N."/>
            <person name="Rosikiewicz P."/>
            <person name="Riley R."/>
            <person name="Saito K."/>
            <person name="San Clemente H."/>
            <person name="Shapiro H."/>
            <person name="van Tuinen D."/>
            <person name="Becard G."/>
            <person name="Bonfante P."/>
            <person name="Paszkowski U."/>
            <person name="Shachar-Hill Y."/>
            <person name="Young J.P."/>
            <person name="Sanders I.R."/>
            <person name="Henrissat B."/>
            <person name="Rensing S.A."/>
            <person name="Grigoriev I.V."/>
            <person name="Corradi N."/>
            <person name="Roux C."/>
            <person name="Martin F."/>
        </authorList>
    </citation>
    <scope>NUCLEOTIDE SEQUENCE</scope>
    <source>
        <strain evidence="2">DAOM 197198</strain>
    </source>
</reference>
<evidence type="ECO:0000256" key="1">
    <source>
        <dbReference type="SAM" id="MobiDB-lite"/>
    </source>
</evidence>
<dbReference type="EMBL" id="KI282628">
    <property type="protein sequence ID" value="ESA14739.1"/>
    <property type="molecule type" value="Genomic_DNA"/>
</dbReference>
<dbReference type="HOGENOM" id="CLU_3143732_0_0_1"/>
<organism evidence="2">
    <name type="scientific">Rhizophagus irregularis (strain DAOM 181602 / DAOM 197198 / MUCL 43194)</name>
    <name type="common">Arbuscular mycorrhizal fungus</name>
    <name type="synonym">Glomus intraradices</name>
    <dbReference type="NCBI Taxonomy" id="747089"/>
    <lineage>
        <taxon>Eukaryota</taxon>
        <taxon>Fungi</taxon>
        <taxon>Fungi incertae sedis</taxon>
        <taxon>Mucoromycota</taxon>
        <taxon>Glomeromycotina</taxon>
        <taxon>Glomeromycetes</taxon>
        <taxon>Glomerales</taxon>
        <taxon>Glomeraceae</taxon>
        <taxon>Rhizophagus</taxon>
    </lineage>
</organism>
<evidence type="ECO:0000313" key="2">
    <source>
        <dbReference type="EMBL" id="ESA14739.1"/>
    </source>
</evidence>